<reference evidence="2 3" key="1">
    <citation type="submission" date="2024-11" db="EMBL/GenBank/DDBJ databases">
        <title>A near-complete genome assembly of Cinchona calisaya.</title>
        <authorList>
            <person name="Lian D.C."/>
            <person name="Zhao X.W."/>
            <person name="Wei L."/>
        </authorList>
    </citation>
    <scope>NUCLEOTIDE SEQUENCE [LARGE SCALE GENOMIC DNA]</scope>
    <source>
        <tissue evidence="2">Nenye</tissue>
    </source>
</reference>
<accession>A0ABD2YFR3</accession>
<gene>
    <name evidence="2" type="ORF">ACH5RR_034234</name>
</gene>
<dbReference type="Proteomes" id="UP001630127">
    <property type="component" value="Unassembled WGS sequence"/>
</dbReference>
<dbReference type="EMBL" id="JBJUIK010000014">
    <property type="protein sequence ID" value="KAL3504393.1"/>
    <property type="molecule type" value="Genomic_DNA"/>
</dbReference>
<proteinExistence type="predicted"/>
<organism evidence="2 3">
    <name type="scientific">Cinchona calisaya</name>
    <dbReference type="NCBI Taxonomy" id="153742"/>
    <lineage>
        <taxon>Eukaryota</taxon>
        <taxon>Viridiplantae</taxon>
        <taxon>Streptophyta</taxon>
        <taxon>Embryophyta</taxon>
        <taxon>Tracheophyta</taxon>
        <taxon>Spermatophyta</taxon>
        <taxon>Magnoliopsida</taxon>
        <taxon>eudicotyledons</taxon>
        <taxon>Gunneridae</taxon>
        <taxon>Pentapetalae</taxon>
        <taxon>asterids</taxon>
        <taxon>lamiids</taxon>
        <taxon>Gentianales</taxon>
        <taxon>Rubiaceae</taxon>
        <taxon>Cinchonoideae</taxon>
        <taxon>Cinchoneae</taxon>
        <taxon>Cinchona</taxon>
    </lineage>
</organism>
<keyword evidence="1" id="KW-0175">Coiled coil</keyword>
<dbReference type="AlphaFoldDB" id="A0ABD2YFR3"/>
<comment type="caution">
    <text evidence="2">The sequence shown here is derived from an EMBL/GenBank/DDBJ whole genome shotgun (WGS) entry which is preliminary data.</text>
</comment>
<evidence type="ECO:0000256" key="1">
    <source>
        <dbReference type="SAM" id="Coils"/>
    </source>
</evidence>
<evidence type="ECO:0000313" key="2">
    <source>
        <dbReference type="EMBL" id="KAL3504393.1"/>
    </source>
</evidence>
<feature type="coiled-coil region" evidence="1">
    <location>
        <begin position="36"/>
        <end position="76"/>
    </location>
</feature>
<evidence type="ECO:0000313" key="3">
    <source>
        <dbReference type="Proteomes" id="UP001630127"/>
    </source>
</evidence>
<sequence>MVPHRNPLTGLAIHRRPLSPAILKTTKKVRSFRVANAELNGVVAQTEALLERLNKLREEEQRLLLEREAARAAREAACLDLVGERFVVVESEKDIKAVERLLQEKNNWKVTLLAKPKIAAARLRKEKARKLVEIARGCSTNAELSSHIRSYLHSNLAFSSPYFLSRHRANSPLTSLFAASFTSTPTTPRQQNSVWPLCLGEIPFSLNWKVLSTYEVSHPGMDIVLYKLNRVKWVDTSPKAVDLKIEERP</sequence>
<protein>
    <submittedName>
        <fullName evidence="2">Uncharacterized protein</fullName>
    </submittedName>
</protein>
<name>A0ABD2YFR3_9GENT</name>
<keyword evidence="3" id="KW-1185">Reference proteome</keyword>